<dbReference type="AlphaFoldDB" id="A0A1H1N1Z6"/>
<evidence type="ECO:0000256" key="1">
    <source>
        <dbReference type="SAM" id="Phobius"/>
    </source>
</evidence>
<feature type="chain" id="PRO_5009255044" description="Sulfur globule protein" evidence="2">
    <location>
        <begin position="27"/>
        <end position="123"/>
    </location>
</feature>
<evidence type="ECO:0000256" key="2">
    <source>
        <dbReference type="SAM" id="SignalP"/>
    </source>
</evidence>
<organism evidence="3 4">
    <name type="scientific">Bradyrhizobium canariense</name>
    <dbReference type="NCBI Taxonomy" id="255045"/>
    <lineage>
        <taxon>Bacteria</taxon>
        <taxon>Pseudomonadati</taxon>
        <taxon>Pseudomonadota</taxon>
        <taxon>Alphaproteobacteria</taxon>
        <taxon>Hyphomicrobiales</taxon>
        <taxon>Nitrobacteraceae</taxon>
        <taxon>Bradyrhizobium</taxon>
    </lineage>
</organism>
<keyword evidence="1" id="KW-1133">Transmembrane helix</keyword>
<evidence type="ECO:0000313" key="3">
    <source>
        <dbReference type="EMBL" id="SDR93014.1"/>
    </source>
</evidence>
<proteinExistence type="predicted"/>
<keyword evidence="4" id="KW-1185">Reference proteome</keyword>
<keyword evidence="1" id="KW-0472">Membrane</keyword>
<evidence type="ECO:0000313" key="4">
    <source>
        <dbReference type="Proteomes" id="UP000243904"/>
    </source>
</evidence>
<sequence length="123" mass="12851">MMLRKTFLALAAAASIGLLMPGAALARGGFGGGHFGGGGFHGGFGGGGFHGGGFRGRGFGYGVGAFGLGLGLGYGLYGPYGYYGGYGYPYYDDYYADESSCYIVRRRVHTPYGWRIRPVEICG</sequence>
<keyword evidence="2" id="KW-0732">Signal</keyword>
<feature type="signal peptide" evidence="2">
    <location>
        <begin position="1"/>
        <end position="26"/>
    </location>
</feature>
<gene>
    <name evidence="3" type="ORF">SAMN05444158_0450</name>
</gene>
<protein>
    <recommendedName>
        <fullName evidence="5">Sulfur globule protein</fullName>
    </recommendedName>
</protein>
<feature type="transmembrane region" description="Helical" evidence="1">
    <location>
        <begin position="59"/>
        <end position="77"/>
    </location>
</feature>
<accession>A0A1H1N1Z6</accession>
<name>A0A1H1N1Z6_9BRAD</name>
<dbReference type="Proteomes" id="UP000243904">
    <property type="component" value="Chromosome I"/>
</dbReference>
<dbReference type="EMBL" id="LT629750">
    <property type="protein sequence ID" value="SDR93014.1"/>
    <property type="molecule type" value="Genomic_DNA"/>
</dbReference>
<keyword evidence="1" id="KW-0812">Transmembrane</keyword>
<evidence type="ECO:0008006" key="5">
    <source>
        <dbReference type="Google" id="ProtNLM"/>
    </source>
</evidence>
<reference evidence="4" key="1">
    <citation type="submission" date="2016-10" db="EMBL/GenBank/DDBJ databases">
        <authorList>
            <person name="Varghese N."/>
            <person name="Submissions S."/>
        </authorList>
    </citation>
    <scope>NUCLEOTIDE SEQUENCE [LARGE SCALE GENOMIC DNA]</scope>
    <source>
        <strain evidence="4">GAS369</strain>
    </source>
</reference>